<dbReference type="PANTHER" id="PTHR43342">
    <property type="entry name" value="NADH-QUINONE OXIDOREDUCTASE, E SUBUNIT"/>
    <property type="match status" value="1"/>
</dbReference>
<gene>
    <name evidence="4" type="ORF">SM757_06115</name>
</gene>
<protein>
    <submittedName>
        <fullName evidence="4">NAD(P)H-dependent oxidoreductase subunit E</fullName>
    </submittedName>
</protein>
<comment type="caution">
    <text evidence="4">The sequence shown here is derived from an EMBL/GenBank/DDBJ whole genome shotgun (WGS) entry which is preliminary data.</text>
</comment>
<dbReference type="EMBL" id="JAXOJX010000006">
    <property type="protein sequence ID" value="MDZ5456143.1"/>
    <property type="molecule type" value="Genomic_DNA"/>
</dbReference>
<organism evidence="4 5">
    <name type="scientific">Azohydromonas lata</name>
    <dbReference type="NCBI Taxonomy" id="45677"/>
    <lineage>
        <taxon>Bacteria</taxon>
        <taxon>Pseudomonadati</taxon>
        <taxon>Pseudomonadota</taxon>
        <taxon>Betaproteobacteria</taxon>
        <taxon>Burkholderiales</taxon>
        <taxon>Sphaerotilaceae</taxon>
        <taxon>Azohydromonas</taxon>
    </lineage>
</organism>
<proteinExistence type="predicted"/>
<evidence type="ECO:0000313" key="4">
    <source>
        <dbReference type="EMBL" id="MDZ5456143.1"/>
    </source>
</evidence>
<evidence type="ECO:0000256" key="2">
    <source>
        <dbReference type="ARBA" id="ARBA00023004"/>
    </source>
</evidence>
<evidence type="ECO:0000313" key="5">
    <source>
        <dbReference type="Proteomes" id="UP001293718"/>
    </source>
</evidence>
<dbReference type="PANTHER" id="PTHR43342:SF2">
    <property type="entry name" value="POTENTIAL NAD-REDUCING HYDROGENASE SUBUNIT"/>
    <property type="match status" value="1"/>
</dbReference>
<accession>A0ABU5IAZ5</accession>
<dbReference type="SUPFAM" id="SSF52833">
    <property type="entry name" value="Thioredoxin-like"/>
    <property type="match status" value="1"/>
</dbReference>
<keyword evidence="5" id="KW-1185">Reference proteome</keyword>
<keyword evidence="1" id="KW-0479">Metal-binding</keyword>
<evidence type="ECO:0000256" key="3">
    <source>
        <dbReference type="ARBA" id="ARBA00023014"/>
    </source>
</evidence>
<dbReference type="InterPro" id="IPR036249">
    <property type="entry name" value="Thioredoxin-like_sf"/>
</dbReference>
<dbReference type="InterPro" id="IPR028431">
    <property type="entry name" value="NADP_DH_HndA-like"/>
</dbReference>
<reference evidence="4 5" key="1">
    <citation type="submission" date="2023-11" db="EMBL/GenBank/DDBJ databases">
        <title>Draft genome of Azohydromonas lata strain H1 (DSM1123), a polyhydroxyalkanoate producer.</title>
        <authorList>
            <person name="Traversa D."/>
            <person name="D'Addabbo P."/>
            <person name="Pazzani C."/>
            <person name="Manzari C."/>
            <person name="Chiara M."/>
            <person name="Scrascia M."/>
        </authorList>
    </citation>
    <scope>NUCLEOTIDE SEQUENCE [LARGE SCALE GENOMIC DNA]</scope>
    <source>
        <strain evidence="4 5">H1</strain>
    </source>
</reference>
<dbReference type="Proteomes" id="UP001293718">
    <property type="component" value="Unassembled WGS sequence"/>
</dbReference>
<dbReference type="Gene3D" id="3.40.30.10">
    <property type="entry name" value="Glutaredoxin"/>
    <property type="match status" value="1"/>
</dbReference>
<dbReference type="InterPro" id="IPR041921">
    <property type="entry name" value="NuoE_N"/>
</dbReference>
<name>A0ABU5IAZ5_9BURK</name>
<sequence length="123" mass="13164">MPVLHGVQEALGHVPQQAVAQIAQALNLSRAEVHGVLTYYHHFRSEPPKGPVLQVCRAEACRSVGGEQLLSHAQHCGAHCEVEPVYCLGLCAMAPAVMLEGQPYGRMSSAKLDELLDDVGGAR</sequence>
<dbReference type="Pfam" id="PF01257">
    <property type="entry name" value="2Fe-2S_thioredx"/>
    <property type="match status" value="1"/>
</dbReference>
<dbReference type="Gene3D" id="1.10.10.1590">
    <property type="entry name" value="NADH-quinone oxidoreductase subunit E"/>
    <property type="match status" value="1"/>
</dbReference>
<keyword evidence="3" id="KW-0411">Iron-sulfur</keyword>
<keyword evidence="2" id="KW-0408">Iron</keyword>
<evidence type="ECO:0000256" key="1">
    <source>
        <dbReference type="ARBA" id="ARBA00022723"/>
    </source>
</evidence>